<comment type="caution">
    <text evidence="1">The sequence shown here is derived from an EMBL/GenBank/DDBJ whole genome shotgun (WGS) entry which is preliminary data.</text>
</comment>
<keyword evidence="2" id="KW-1185">Reference proteome</keyword>
<evidence type="ECO:0000313" key="1">
    <source>
        <dbReference type="EMBL" id="MFC4668360.1"/>
    </source>
</evidence>
<evidence type="ECO:0008006" key="3">
    <source>
        <dbReference type="Google" id="ProtNLM"/>
    </source>
</evidence>
<gene>
    <name evidence="1" type="ORF">ACFO5X_07335</name>
</gene>
<proteinExistence type="predicted"/>
<sequence length="84" mass="9325">MNEKTHKEAVAAICEQLGRKRISERIGVGKTAVGNAVSDGLFPARWWREIKEMCDEQGLECPVDLFNFISIDKAEASSRKSEAA</sequence>
<dbReference type="Proteomes" id="UP001595973">
    <property type="component" value="Unassembled WGS sequence"/>
</dbReference>
<protein>
    <recommendedName>
        <fullName evidence="3">XRE family transcriptional regulator</fullName>
    </recommendedName>
</protein>
<dbReference type="EMBL" id="JBHSGI010000005">
    <property type="protein sequence ID" value="MFC4668360.1"/>
    <property type="molecule type" value="Genomic_DNA"/>
</dbReference>
<dbReference type="RefSeq" id="WP_380716637.1">
    <property type="nucleotide sequence ID" value="NZ_JBHSGI010000005.1"/>
</dbReference>
<reference evidence="2" key="1">
    <citation type="journal article" date="2019" name="Int. J. Syst. Evol. Microbiol.">
        <title>The Global Catalogue of Microorganisms (GCM) 10K type strain sequencing project: providing services to taxonomists for standard genome sequencing and annotation.</title>
        <authorList>
            <consortium name="The Broad Institute Genomics Platform"/>
            <consortium name="The Broad Institute Genome Sequencing Center for Infectious Disease"/>
            <person name="Wu L."/>
            <person name="Ma J."/>
        </authorList>
    </citation>
    <scope>NUCLEOTIDE SEQUENCE [LARGE SCALE GENOMIC DNA]</scope>
    <source>
        <strain evidence="2">CGMCC 4.7283</strain>
    </source>
</reference>
<accession>A0ABV9KEK0</accession>
<evidence type="ECO:0000313" key="2">
    <source>
        <dbReference type="Proteomes" id="UP001595973"/>
    </source>
</evidence>
<name>A0ABV9KEK0_9RHOB</name>
<organism evidence="1 2">
    <name type="scientific">Seohaeicola nanhaiensis</name>
    <dbReference type="NCBI Taxonomy" id="1387282"/>
    <lineage>
        <taxon>Bacteria</taxon>
        <taxon>Pseudomonadati</taxon>
        <taxon>Pseudomonadota</taxon>
        <taxon>Alphaproteobacteria</taxon>
        <taxon>Rhodobacterales</taxon>
        <taxon>Roseobacteraceae</taxon>
        <taxon>Seohaeicola</taxon>
    </lineage>
</organism>